<dbReference type="Proteomes" id="UP000279236">
    <property type="component" value="Unassembled WGS sequence"/>
</dbReference>
<gene>
    <name evidence="3" type="ORF">EHS24_002247</name>
</gene>
<proteinExistence type="predicted"/>
<name>A0A427XI66_9TREE</name>
<feature type="domain" description="BRCT" evidence="2">
    <location>
        <begin position="12"/>
        <end position="136"/>
    </location>
</feature>
<dbReference type="AlphaFoldDB" id="A0A427XI66"/>
<dbReference type="Gene3D" id="3.40.50.10190">
    <property type="entry name" value="BRCT domain"/>
    <property type="match status" value="1"/>
</dbReference>
<evidence type="ECO:0000259" key="2">
    <source>
        <dbReference type="PROSITE" id="PS50172"/>
    </source>
</evidence>
<dbReference type="PROSITE" id="PS50172">
    <property type="entry name" value="BRCT"/>
    <property type="match status" value="1"/>
</dbReference>
<feature type="compositionally biased region" description="Basic residues" evidence="1">
    <location>
        <begin position="182"/>
        <end position="191"/>
    </location>
</feature>
<reference evidence="3 4" key="1">
    <citation type="submission" date="2018-11" db="EMBL/GenBank/DDBJ databases">
        <title>Genome sequence of Apiotrichum porosum DSM 27194.</title>
        <authorList>
            <person name="Aliyu H."/>
            <person name="Gorte O."/>
            <person name="Ochsenreither K."/>
        </authorList>
    </citation>
    <scope>NUCLEOTIDE SEQUENCE [LARGE SCALE GENOMIC DNA]</scope>
    <source>
        <strain evidence="3 4">DSM 27194</strain>
    </source>
</reference>
<sequence length="208" mass="22750">MSTPTTAVGATPPQKPLSGFAFFMQKSGCLPQKTAEKVILIVRLGGQVVAYPLDLVTTHIVAWGPSLGGKDTPGQIVYAPKAPLPVNSGEDWDLDRIVDTFCTSYGDPPGIRVVHEGWLYEVLNRKALVDDDKWLVSRADLDLFLPRQATALPGLVSGMLADCPGPHQTRPPRLPSSVNSPRKNKKRHFQRQRPALPRAAILQSQQPF</sequence>
<feature type="region of interest" description="Disordered" evidence="1">
    <location>
        <begin position="162"/>
        <end position="208"/>
    </location>
</feature>
<evidence type="ECO:0000313" key="4">
    <source>
        <dbReference type="Proteomes" id="UP000279236"/>
    </source>
</evidence>
<evidence type="ECO:0000313" key="3">
    <source>
        <dbReference type="EMBL" id="RSH78522.1"/>
    </source>
</evidence>
<protein>
    <recommendedName>
        <fullName evidence="2">BRCT domain-containing protein</fullName>
    </recommendedName>
</protein>
<keyword evidence="4" id="KW-1185">Reference proteome</keyword>
<dbReference type="SUPFAM" id="SSF52113">
    <property type="entry name" value="BRCT domain"/>
    <property type="match status" value="1"/>
</dbReference>
<evidence type="ECO:0000256" key="1">
    <source>
        <dbReference type="SAM" id="MobiDB-lite"/>
    </source>
</evidence>
<dbReference type="GeneID" id="39586790"/>
<dbReference type="EMBL" id="RSCE01000012">
    <property type="protein sequence ID" value="RSH78522.1"/>
    <property type="molecule type" value="Genomic_DNA"/>
</dbReference>
<organism evidence="3 4">
    <name type="scientific">Apiotrichum porosum</name>
    <dbReference type="NCBI Taxonomy" id="105984"/>
    <lineage>
        <taxon>Eukaryota</taxon>
        <taxon>Fungi</taxon>
        <taxon>Dikarya</taxon>
        <taxon>Basidiomycota</taxon>
        <taxon>Agaricomycotina</taxon>
        <taxon>Tremellomycetes</taxon>
        <taxon>Trichosporonales</taxon>
        <taxon>Trichosporonaceae</taxon>
        <taxon>Apiotrichum</taxon>
    </lineage>
</organism>
<accession>A0A427XI66</accession>
<dbReference type="InterPro" id="IPR001357">
    <property type="entry name" value="BRCT_dom"/>
</dbReference>
<dbReference type="RefSeq" id="XP_028473669.1">
    <property type="nucleotide sequence ID" value="XM_028617991.1"/>
</dbReference>
<dbReference type="InterPro" id="IPR036420">
    <property type="entry name" value="BRCT_dom_sf"/>
</dbReference>
<comment type="caution">
    <text evidence="3">The sequence shown here is derived from an EMBL/GenBank/DDBJ whole genome shotgun (WGS) entry which is preliminary data.</text>
</comment>